<protein>
    <recommendedName>
        <fullName evidence="3">Transmembrane protein 192</fullName>
    </recommendedName>
</protein>
<evidence type="ECO:0000256" key="3">
    <source>
        <dbReference type="ARBA" id="ARBA00014635"/>
    </source>
</evidence>
<feature type="transmembrane region" description="Helical" evidence="7">
    <location>
        <begin position="193"/>
        <end position="211"/>
    </location>
</feature>
<dbReference type="PANTHER" id="PTHR31592">
    <property type="entry name" value="TRANSMEMBRANE PROTEIN 192"/>
    <property type="match status" value="1"/>
</dbReference>
<evidence type="ECO:0000256" key="6">
    <source>
        <dbReference type="ARBA" id="ARBA00023136"/>
    </source>
</evidence>
<sequence>MVSLGTNSSRQGGYFFDVDSSLTPPADDQEQLVDHHLHTELETKFRPMPTVCISVCQAGIFILFTLLSYILPYGIEPHITKDNSSSSMLTSVSSSICGGPSHHYMCSFSLLVYIHAALWLVIALIERYLRYHHYMSRRNGYLEFYRQTKNIRRIPFVVVSVGNTLILLLVMLVFDLRLEDTDGPLYPVHYLEILITMEALFALPCIVVYILKTMKFNSVKALADVEQDDLMSGFLQSQMQSTDIGFKDGDHLDDILEKQADMIRYLQQHNAHLGRRIMSLTSNQQNTT</sequence>
<feature type="transmembrane region" description="Helical" evidence="7">
    <location>
        <begin position="154"/>
        <end position="173"/>
    </location>
</feature>
<evidence type="ECO:0000313" key="9">
    <source>
        <dbReference type="RefSeq" id="XP_002741424.1"/>
    </source>
</evidence>
<name>A0ABM0H0E2_SACKO</name>
<comment type="subcellular location">
    <subcellularLocation>
        <location evidence="1">Membrane</location>
        <topology evidence="1">Multi-pass membrane protein</topology>
    </subcellularLocation>
</comment>
<evidence type="ECO:0000256" key="2">
    <source>
        <dbReference type="ARBA" id="ARBA00006314"/>
    </source>
</evidence>
<evidence type="ECO:0000256" key="4">
    <source>
        <dbReference type="ARBA" id="ARBA00022692"/>
    </source>
</evidence>
<keyword evidence="4 7" id="KW-0812">Transmembrane</keyword>
<keyword evidence="5 7" id="KW-1133">Transmembrane helix</keyword>
<gene>
    <name evidence="9" type="primary">LOC100377896</name>
</gene>
<dbReference type="Pfam" id="PF14802">
    <property type="entry name" value="TMEM192"/>
    <property type="match status" value="1"/>
</dbReference>
<proteinExistence type="inferred from homology"/>
<organism evidence="8 9">
    <name type="scientific">Saccoglossus kowalevskii</name>
    <name type="common">Acorn worm</name>
    <dbReference type="NCBI Taxonomy" id="10224"/>
    <lineage>
        <taxon>Eukaryota</taxon>
        <taxon>Metazoa</taxon>
        <taxon>Hemichordata</taxon>
        <taxon>Enteropneusta</taxon>
        <taxon>Harrimaniidae</taxon>
        <taxon>Saccoglossus</taxon>
    </lineage>
</organism>
<dbReference type="RefSeq" id="XP_002741424.1">
    <property type="nucleotide sequence ID" value="XM_002741378.2"/>
</dbReference>
<evidence type="ECO:0000256" key="5">
    <source>
        <dbReference type="ARBA" id="ARBA00022989"/>
    </source>
</evidence>
<dbReference type="GeneID" id="100377896"/>
<accession>A0ABM0H0E2</accession>
<evidence type="ECO:0000256" key="7">
    <source>
        <dbReference type="SAM" id="Phobius"/>
    </source>
</evidence>
<dbReference type="InterPro" id="IPR029399">
    <property type="entry name" value="TMEM192"/>
</dbReference>
<comment type="similarity">
    <text evidence="2">Belongs to the TMEM192 family.</text>
</comment>
<keyword evidence="8" id="KW-1185">Reference proteome</keyword>
<keyword evidence="6 7" id="KW-0472">Membrane</keyword>
<dbReference type="PANTHER" id="PTHR31592:SF1">
    <property type="entry name" value="TRANSMEMBRANE PROTEIN 192"/>
    <property type="match status" value="1"/>
</dbReference>
<feature type="transmembrane region" description="Helical" evidence="7">
    <location>
        <begin position="51"/>
        <end position="71"/>
    </location>
</feature>
<evidence type="ECO:0000256" key="1">
    <source>
        <dbReference type="ARBA" id="ARBA00004141"/>
    </source>
</evidence>
<evidence type="ECO:0000313" key="8">
    <source>
        <dbReference type="Proteomes" id="UP000694865"/>
    </source>
</evidence>
<feature type="transmembrane region" description="Helical" evidence="7">
    <location>
        <begin position="110"/>
        <end position="129"/>
    </location>
</feature>
<dbReference type="Proteomes" id="UP000694865">
    <property type="component" value="Unplaced"/>
</dbReference>
<reference evidence="9" key="1">
    <citation type="submission" date="2025-08" db="UniProtKB">
        <authorList>
            <consortium name="RefSeq"/>
        </authorList>
    </citation>
    <scope>IDENTIFICATION</scope>
    <source>
        <tissue evidence="9">Testes</tissue>
    </source>
</reference>